<organism evidence="14">
    <name type="scientific">Blumeria graminis f. sp. tritici 96224</name>
    <dbReference type="NCBI Taxonomy" id="1268274"/>
    <lineage>
        <taxon>Eukaryota</taxon>
        <taxon>Fungi</taxon>
        <taxon>Dikarya</taxon>
        <taxon>Ascomycota</taxon>
        <taxon>Pezizomycotina</taxon>
        <taxon>Leotiomycetes</taxon>
        <taxon>Erysiphales</taxon>
        <taxon>Erysiphaceae</taxon>
        <taxon>Blumeria</taxon>
    </lineage>
</organism>
<dbReference type="GO" id="GO:0005662">
    <property type="term" value="C:DNA replication factor A complex"/>
    <property type="evidence" value="ECO:0007669"/>
    <property type="project" value="UniProtKB-ARBA"/>
</dbReference>
<evidence type="ECO:0000256" key="1">
    <source>
        <dbReference type="ARBA" id="ARBA00004123"/>
    </source>
</evidence>
<evidence type="ECO:0000256" key="4">
    <source>
        <dbReference type="ARBA" id="ARBA00022723"/>
    </source>
</evidence>
<keyword evidence="5 9" id="KW-0863">Zinc-finger</keyword>
<gene>
    <name evidence="14" type="ORF">BGT96224V2_LOCUS1003</name>
</gene>
<dbReference type="InterPro" id="IPR004591">
    <property type="entry name" value="Rfa1"/>
</dbReference>
<proteinExistence type="inferred from homology"/>
<dbReference type="CDD" id="cd04476">
    <property type="entry name" value="RPA1_DBD_C"/>
    <property type="match status" value="1"/>
</dbReference>
<dbReference type="OrthoDB" id="1751331at2759"/>
<dbReference type="PANTHER" id="PTHR47165">
    <property type="entry name" value="OS03G0429900 PROTEIN"/>
    <property type="match status" value="1"/>
</dbReference>
<accession>A0A381L2W0</accession>
<feature type="compositionally biased region" description="Low complexity" evidence="10">
    <location>
        <begin position="109"/>
        <end position="119"/>
    </location>
</feature>
<dbReference type="PANTHER" id="PTHR47165:SF4">
    <property type="entry name" value="OS03G0429900 PROTEIN"/>
    <property type="match status" value="1"/>
</dbReference>
<dbReference type="InterPro" id="IPR012340">
    <property type="entry name" value="NA-bd_OB-fold"/>
</dbReference>
<dbReference type="GO" id="GO:0007004">
    <property type="term" value="P:telomere maintenance via telomerase"/>
    <property type="evidence" value="ECO:0007669"/>
    <property type="project" value="UniProtKB-ARBA"/>
</dbReference>
<dbReference type="Gene3D" id="2.40.50.140">
    <property type="entry name" value="Nucleic acid-binding proteins"/>
    <property type="match status" value="3"/>
</dbReference>
<reference evidence="14" key="1">
    <citation type="submission" date="2018-07" db="EMBL/GenBank/DDBJ databases">
        <authorList>
            <person name="Quirk P.G."/>
            <person name="Krulwich T.A."/>
        </authorList>
    </citation>
    <scope>NUCLEOTIDE SEQUENCE</scope>
    <source>
        <strain evidence="14">96224</strain>
    </source>
</reference>
<dbReference type="FunFam" id="2.40.50.140:FF:000090">
    <property type="entry name" value="Replication protein A subunit"/>
    <property type="match status" value="1"/>
</dbReference>
<dbReference type="GO" id="GO:0006310">
    <property type="term" value="P:DNA recombination"/>
    <property type="evidence" value="ECO:0007669"/>
    <property type="project" value="InterPro"/>
</dbReference>
<comment type="similarity">
    <text evidence="2 9">Belongs to the replication factor A protein 1 family.</text>
</comment>
<sequence length="636" mass="72125">MEQENNKQEIITRPLEITLDVGDNNNSIKELYGQNTTGLEEPFQEDSSHQLLTASTSSTPYANFYTDEEPTKIGTTQEDDKQIGSKDFPASESNELLTSQDLESCNKDPSNSSPATPSSSLFRAHVYTIEDLLRLRVPGEEYINSELTKNLENLVYRGSADQVIEAPELDPSLSLCNTPSTSTHELIMYPISDLSPKIYNWKIKARVTKKMESQNWNTSKSRGKCFSVYLLDESGEIKATGYNDQCDQFYDSFQEGAVYHISSPCKIQHAKKQYSTLPNDYELFFDRDTTVETAEDQEAVPQIRYEFTSISDLQYVEIDSLVDVIGILKDIPDCTQTTVRKTGRPCDKRELSIYDESNETIRLTIWGSTALSFSAKPDSIVAFKRCKVGEYGGRSLSLLSSGSLKVDPDIPEAHKLKIWQTPNTRWEQPVLNTPVLSAGLESSRWNDAREIPQARESDFGMQESSEHSPIKATIVHINQENSAYPACRSEGCYKKLSDMGDGSWYCEKCDYSHSRPEYRFCLCLKVHNSTKGFFWLSCSDDVGRLILGIDANKIVRLREYDISVMQKYFADADGKTFSFKVRPKKKNYQNQQGISYEVINATPIDCVEEAEKLTGIIKSFQDNLYEQFPSFPYHAF</sequence>
<evidence type="ECO:0000256" key="6">
    <source>
        <dbReference type="ARBA" id="ARBA00022833"/>
    </source>
</evidence>
<dbReference type="GO" id="GO:0008270">
    <property type="term" value="F:zinc ion binding"/>
    <property type="evidence" value="ECO:0007669"/>
    <property type="project" value="UniProtKB-KW"/>
</dbReference>
<evidence type="ECO:0000256" key="7">
    <source>
        <dbReference type="ARBA" id="ARBA00023125"/>
    </source>
</evidence>
<feature type="compositionally biased region" description="Polar residues" evidence="10">
    <location>
        <begin position="91"/>
        <end position="103"/>
    </location>
</feature>
<feature type="domain" description="Replication protein A OB" evidence="13">
    <location>
        <begin position="310"/>
        <end position="407"/>
    </location>
</feature>
<dbReference type="Pfam" id="PF02721">
    <property type="entry name" value="DUF223"/>
    <property type="match status" value="1"/>
</dbReference>
<dbReference type="InterPro" id="IPR047192">
    <property type="entry name" value="Euk_RPA1_DBD_C"/>
</dbReference>
<evidence type="ECO:0000313" key="14">
    <source>
        <dbReference type="EMBL" id="SUZ07830.1"/>
    </source>
</evidence>
<evidence type="ECO:0000259" key="11">
    <source>
        <dbReference type="Pfam" id="PF02721"/>
    </source>
</evidence>
<evidence type="ECO:0000259" key="13">
    <source>
        <dbReference type="Pfam" id="PF16900"/>
    </source>
</evidence>
<dbReference type="CDD" id="cd04475">
    <property type="entry name" value="RPA1_DBD_B"/>
    <property type="match status" value="1"/>
</dbReference>
<evidence type="ECO:0000256" key="3">
    <source>
        <dbReference type="ARBA" id="ARBA00022705"/>
    </source>
</evidence>
<dbReference type="InterPro" id="IPR013955">
    <property type="entry name" value="Rep_factor-A_C"/>
</dbReference>
<dbReference type="NCBIfam" id="TIGR00617">
    <property type="entry name" value="rpa1"/>
    <property type="match status" value="1"/>
</dbReference>
<dbReference type="GO" id="GO:0006260">
    <property type="term" value="P:DNA replication"/>
    <property type="evidence" value="ECO:0007669"/>
    <property type="project" value="UniProtKB-KW"/>
</dbReference>
<keyword evidence="4 9" id="KW-0479">Metal-binding</keyword>
<comment type="function">
    <text evidence="9">As part of the replication protein A (RPA/RP-A), a single-stranded DNA-binding heterotrimeric complex, may play an essential role in DNA replication, recombination and repair. Binds and stabilizes single-stranded DNA intermediates, preventing complementary DNA reannealing and recruiting different proteins involved in DNA metabolism.</text>
</comment>
<comment type="subunit">
    <text evidence="9">Component of the heterotrimeric canonical replication protein A complex (RPA).</text>
</comment>
<keyword evidence="6 9" id="KW-0862">Zinc</keyword>
<dbReference type="GO" id="GO:0006281">
    <property type="term" value="P:DNA repair"/>
    <property type="evidence" value="ECO:0007669"/>
    <property type="project" value="InterPro"/>
</dbReference>
<dbReference type="GO" id="GO:0003697">
    <property type="term" value="F:single-stranded DNA binding"/>
    <property type="evidence" value="ECO:0007669"/>
    <property type="project" value="UniProtKB-ARBA"/>
</dbReference>
<dbReference type="GO" id="GO:0000781">
    <property type="term" value="C:chromosome, telomeric region"/>
    <property type="evidence" value="ECO:0007669"/>
    <property type="project" value="UniProtKB-ARBA"/>
</dbReference>
<evidence type="ECO:0000259" key="12">
    <source>
        <dbReference type="Pfam" id="PF08646"/>
    </source>
</evidence>
<feature type="region of interest" description="Disordered" evidence="10">
    <location>
        <begin position="59"/>
        <end position="119"/>
    </location>
</feature>
<keyword evidence="3 9" id="KW-0235">DNA replication</keyword>
<keyword evidence="8 9" id="KW-0539">Nucleus</keyword>
<dbReference type="FunFam" id="2.40.50.140:FF:000064">
    <property type="entry name" value="Replication protein A subunit"/>
    <property type="match status" value="1"/>
</dbReference>
<dbReference type="InterPro" id="IPR031657">
    <property type="entry name" value="REPA_OB_2"/>
</dbReference>
<evidence type="ECO:0000256" key="5">
    <source>
        <dbReference type="ARBA" id="ARBA00022771"/>
    </source>
</evidence>
<evidence type="ECO:0000256" key="8">
    <source>
        <dbReference type="ARBA" id="ARBA00023242"/>
    </source>
</evidence>
<evidence type="ECO:0000256" key="9">
    <source>
        <dbReference type="RuleBase" id="RU364130"/>
    </source>
</evidence>
<dbReference type="Pfam" id="PF16900">
    <property type="entry name" value="REPA_OB_2"/>
    <property type="match status" value="1"/>
</dbReference>
<evidence type="ECO:0000256" key="10">
    <source>
        <dbReference type="SAM" id="MobiDB-lite"/>
    </source>
</evidence>
<dbReference type="InterPro" id="IPR003871">
    <property type="entry name" value="RFA1B/D_OB_1st"/>
</dbReference>
<dbReference type="FunFam" id="2.40.50.140:FF:000041">
    <property type="entry name" value="Replication protein A subunit"/>
    <property type="match status" value="1"/>
</dbReference>
<dbReference type="SUPFAM" id="SSF50249">
    <property type="entry name" value="Nucleic acid-binding proteins"/>
    <property type="match status" value="3"/>
</dbReference>
<keyword evidence="7 9" id="KW-0238">DNA-binding</keyword>
<dbReference type="CDD" id="cd04474">
    <property type="entry name" value="RPA1_DBD_A"/>
    <property type="match status" value="1"/>
</dbReference>
<dbReference type="Pfam" id="PF08646">
    <property type="entry name" value="Rep_fac-A_C"/>
    <property type="match status" value="1"/>
</dbReference>
<dbReference type="AlphaFoldDB" id="A0A381L2W0"/>
<dbReference type="EMBL" id="UIGY01000002">
    <property type="protein sequence ID" value="SUZ07830.1"/>
    <property type="molecule type" value="Genomic_DNA"/>
</dbReference>
<feature type="domain" description="Replication protein A 70 kDa DNA-binding subunit B/D first OB fold" evidence="11">
    <location>
        <begin position="190"/>
        <end position="293"/>
    </location>
</feature>
<evidence type="ECO:0000256" key="2">
    <source>
        <dbReference type="ARBA" id="ARBA00005690"/>
    </source>
</evidence>
<feature type="domain" description="Replication factor A C-terminal" evidence="12">
    <location>
        <begin position="470"/>
        <end position="613"/>
    </location>
</feature>
<protein>
    <recommendedName>
        <fullName evidence="9">Replication protein A subunit</fullName>
    </recommendedName>
</protein>
<name>A0A381L2W0_BLUGR</name>
<comment type="subcellular location">
    <subcellularLocation>
        <location evidence="1 9">Nucleus</location>
    </subcellularLocation>
</comment>